<dbReference type="AlphaFoldDB" id="A0A250AYM4"/>
<sequence length="413" mass="45985">MSASHIDNGHINLEQQRKRAKALLRRLKQGAAPDELALLQRLNPTAALTLSGAQWLIARGLGFSSWPKLKAHVEALDFAARHPSFAADNEAHTVHWRCGNDIEHALRIAGFRGEFQMLTDPLCMGPVQDLPFSQYRAQRTEFISSAFGIAKAEVTSRFDNEYQCLENLARSANAILWCEADAYDQLFLIRVLAGLKQLPQKLELIEINHVPGVERFIGIGQLSPDVLAWLWPQRRPIGAAAHRLACQAWAAYCSASPVQLAALAHQSHAALPFLAPAMLRQLQELPHIQDGLSLTERLALHYIHQAGPVAFGKVFGVLTALREPLPYLGDLMFHALIRPLIDADEPLLIEADPQREWPARRLTLTELGRAVVKGQAYWPDYASQARWVGGVCIAPRQAHWAIDADLSPVWRES</sequence>
<reference evidence="2 3" key="1">
    <citation type="submission" date="2016-01" db="EMBL/GenBank/DDBJ databases">
        <authorList>
            <person name="Oliw E.H."/>
        </authorList>
    </citation>
    <scope>NUCLEOTIDE SEQUENCE [LARGE SCALE GENOMIC DNA]</scope>
    <source>
        <strain evidence="2 3">FRB97</strain>
    </source>
</reference>
<proteinExistence type="predicted"/>
<evidence type="ECO:0000313" key="2">
    <source>
        <dbReference type="EMBL" id="ATA18916.1"/>
    </source>
</evidence>
<dbReference type="Pfam" id="PF08874">
    <property type="entry name" value="DUF1835"/>
    <property type="match status" value="1"/>
</dbReference>
<dbReference type="Proteomes" id="UP000217182">
    <property type="component" value="Chromosome"/>
</dbReference>
<dbReference type="EMBL" id="CP014136">
    <property type="protein sequence ID" value="ATA18916.1"/>
    <property type="molecule type" value="Genomic_DNA"/>
</dbReference>
<evidence type="ECO:0000259" key="1">
    <source>
        <dbReference type="Pfam" id="PF08874"/>
    </source>
</evidence>
<evidence type="ECO:0000313" key="3">
    <source>
        <dbReference type="Proteomes" id="UP000217182"/>
    </source>
</evidence>
<dbReference type="InterPro" id="IPR014973">
    <property type="entry name" value="DUF1835"/>
</dbReference>
<protein>
    <recommendedName>
        <fullName evidence="1">DUF1835 domain-containing protein</fullName>
    </recommendedName>
</protein>
<keyword evidence="3" id="KW-1185">Reference proteome</keyword>
<dbReference type="KEGG" id="gqu:AWC35_05920"/>
<accession>A0A250AYM4</accession>
<dbReference type="OrthoDB" id="127805at2"/>
<dbReference type="RefSeq" id="WP_095845521.1">
    <property type="nucleotide sequence ID" value="NZ_CP014136.1"/>
</dbReference>
<gene>
    <name evidence="2" type="ORF">AWC35_05920</name>
</gene>
<organism evidence="2 3">
    <name type="scientific">Gibbsiella quercinecans</name>
    <dbReference type="NCBI Taxonomy" id="929813"/>
    <lineage>
        <taxon>Bacteria</taxon>
        <taxon>Pseudomonadati</taxon>
        <taxon>Pseudomonadota</taxon>
        <taxon>Gammaproteobacteria</taxon>
        <taxon>Enterobacterales</taxon>
        <taxon>Yersiniaceae</taxon>
        <taxon>Gibbsiella</taxon>
    </lineage>
</organism>
<feature type="domain" description="DUF1835" evidence="1">
    <location>
        <begin position="94"/>
        <end position="206"/>
    </location>
</feature>
<name>A0A250AYM4_9GAMM</name>